<evidence type="ECO:0000259" key="1">
    <source>
        <dbReference type="Pfam" id="PF17762"/>
    </source>
</evidence>
<dbReference type="EMBL" id="JADRCP010000016">
    <property type="protein sequence ID" value="MBK5178484.1"/>
    <property type="molecule type" value="Genomic_DNA"/>
</dbReference>
<evidence type="ECO:0000313" key="2">
    <source>
        <dbReference type="EMBL" id="MBK5075168.1"/>
    </source>
</evidence>
<dbReference type="Gene3D" id="1.10.10.2830">
    <property type="match status" value="1"/>
</dbReference>
<comment type="caution">
    <text evidence="3">The sequence shown here is derived from an EMBL/GenBank/DDBJ whole genome shotgun (WGS) entry which is preliminary data.</text>
</comment>
<evidence type="ECO:0000313" key="3">
    <source>
        <dbReference type="EMBL" id="MBK5178484.1"/>
    </source>
</evidence>
<dbReference type="PANTHER" id="PTHR33375:SF1">
    <property type="entry name" value="CHROMOSOME-PARTITIONING PROTEIN PARB-RELATED"/>
    <property type="match status" value="1"/>
</dbReference>
<dbReference type="AlphaFoldDB" id="A0A9D7ALK7"/>
<feature type="domain" description="ParB/Spo0J HTH" evidence="1">
    <location>
        <begin position="118"/>
        <end position="199"/>
    </location>
</feature>
<dbReference type="PANTHER" id="PTHR33375">
    <property type="entry name" value="CHROMOSOME-PARTITIONING PROTEIN PARB-RELATED"/>
    <property type="match status" value="1"/>
</dbReference>
<dbReference type="GO" id="GO:0005694">
    <property type="term" value="C:chromosome"/>
    <property type="evidence" value="ECO:0007669"/>
    <property type="project" value="TreeGrafter"/>
</dbReference>
<dbReference type="EMBL" id="JADRCQ010000016">
    <property type="protein sequence ID" value="MBK5075168.1"/>
    <property type="molecule type" value="Genomic_DNA"/>
</dbReference>
<organism evidence="3 4">
    <name type="scientific">Limnobaculum xujianqingii</name>
    <dbReference type="NCBI Taxonomy" id="2738837"/>
    <lineage>
        <taxon>Bacteria</taxon>
        <taxon>Pseudomonadati</taxon>
        <taxon>Pseudomonadota</taxon>
        <taxon>Gammaproteobacteria</taxon>
        <taxon>Enterobacterales</taxon>
        <taxon>Budviciaceae</taxon>
        <taxon>Limnobaculum</taxon>
    </lineage>
</organism>
<sequence length="278" mass="30871">MATLGQLYKTGESGVTVKKTHMVPVASLYIEDGFNVRDIDHDHVEAISEAYIAGEDVPPLFVEVTEIGVKIIDGHHRFMAAKRAIEKGHEIARLECKDFVGNEADKIAFMITSSQGRQLSAPERAVAYHRLVKQGFTIDEIAKRVKRSASDVREHLKLAECEAEVFDMVKKQELNYSDAIALQKNHGAAAVAVAKEAILEAQAMGKKKAVFKKFNFKKSHQLMHAEISSVLELISNNADENADELLSRIKTKLEQTMQIVRSEVWVTGGDKVEELSNG</sequence>
<dbReference type="RefSeq" id="WP_228399511.1">
    <property type="nucleotide sequence ID" value="NZ_JADRCP010000016.1"/>
</dbReference>
<accession>A0A9D7ALK7</accession>
<dbReference type="InterPro" id="IPR036086">
    <property type="entry name" value="ParB/Sulfiredoxin_sf"/>
</dbReference>
<dbReference type="GO" id="GO:0003677">
    <property type="term" value="F:DNA binding"/>
    <property type="evidence" value="ECO:0007669"/>
    <property type="project" value="UniProtKB-KW"/>
</dbReference>
<name>A0A9D7ALK7_9GAMM</name>
<dbReference type="SUPFAM" id="SSF110849">
    <property type="entry name" value="ParB/Sulfiredoxin"/>
    <property type="match status" value="1"/>
</dbReference>
<reference evidence="3 5" key="1">
    <citation type="submission" date="2020-11" db="EMBL/GenBank/DDBJ databases">
        <title>Insectihabitans protaetiae gen. nov. sp. nov. and Insectihabitans allomyrinae sp. nov., isolated from larvae of Protaetia brevitarsis seulensis and Allomyrina dichotoma, respectively.</title>
        <authorList>
            <person name="Lee S.D."/>
            <person name="Byeon Y.-S."/>
            <person name="Kim S.-M."/>
            <person name="Yang H.L."/>
            <person name="Kim I.S."/>
        </authorList>
    </citation>
    <scope>NUCLEOTIDE SEQUENCE</scope>
    <source>
        <strain evidence="3">CWB-B4</strain>
        <strain evidence="2 5">CWB-B43</strain>
    </source>
</reference>
<evidence type="ECO:0000313" key="5">
    <source>
        <dbReference type="Proteomes" id="UP001296969"/>
    </source>
</evidence>
<proteinExistence type="predicted"/>
<keyword evidence="5" id="KW-1185">Reference proteome</keyword>
<dbReference type="InterPro" id="IPR041468">
    <property type="entry name" value="HTH_ParB/Spo0J"/>
</dbReference>
<dbReference type="SUPFAM" id="SSF109709">
    <property type="entry name" value="KorB DNA-binding domain-like"/>
    <property type="match status" value="1"/>
</dbReference>
<dbReference type="Proteomes" id="UP001296969">
    <property type="component" value="Unassembled WGS sequence"/>
</dbReference>
<evidence type="ECO:0000313" key="4">
    <source>
        <dbReference type="Proteomes" id="UP000807542"/>
    </source>
</evidence>
<dbReference type="Proteomes" id="UP000807542">
    <property type="component" value="Unassembled WGS sequence"/>
</dbReference>
<dbReference type="Pfam" id="PF17762">
    <property type="entry name" value="HTH_ParB"/>
    <property type="match status" value="1"/>
</dbReference>
<protein>
    <submittedName>
        <fullName evidence="3">DNA-binding protein</fullName>
    </submittedName>
</protein>
<dbReference type="GO" id="GO:0007059">
    <property type="term" value="P:chromosome segregation"/>
    <property type="evidence" value="ECO:0007669"/>
    <property type="project" value="TreeGrafter"/>
</dbReference>
<gene>
    <name evidence="3" type="ORF">I2492_19435</name>
    <name evidence="2" type="ORF">I2493_19395</name>
</gene>
<keyword evidence="3" id="KW-0238">DNA-binding</keyword>
<dbReference type="InterPro" id="IPR050336">
    <property type="entry name" value="Chromosome_partition/occlusion"/>
</dbReference>